<evidence type="ECO:0000313" key="3">
    <source>
        <dbReference type="EMBL" id="EIM74034.1"/>
    </source>
</evidence>
<comment type="caution">
    <text evidence="3">The sequence shown here is derived from an EMBL/GenBank/DDBJ whole genome shotgun (WGS) entry which is preliminary data.</text>
</comment>
<accession>I5BWT2</accession>
<dbReference type="RefSeq" id="WP_009056785.1">
    <property type="nucleotide sequence ID" value="NZ_AJYA01000050.1"/>
</dbReference>
<dbReference type="InterPro" id="IPR036737">
    <property type="entry name" value="OmpA-like_sf"/>
</dbReference>
<dbReference type="GO" id="GO:0016020">
    <property type="term" value="C:membrane"/>
    <property type="evidence" value="ECO:0007669"/>
    <property type="project" value="UniProtKB-UniRule"/>
</dbReference>
<dbReference type="EMBL" id="AJYA01000050">
    <property type="protein sequence ID" value="EIM74034.1"/>
    <property type="molecule type" value="Genomic_DNA"/>
</dbReference>
<gene>
    <name evidence="3" type="ORF">A3SI_16707</name>
</gene>
<name>I5BWT2_9BACT</name>
<dbReference type="AlphaFoldDB" id="I5BWT2"/>
<evidence type="ECO:0000256" key="1">
    <source>
        <dbReference type="PROSITE-ProRule" id="PRU00473"/>
    </source>
</evidence>
<evidence type="ECO:0000313" key="4">
    <source>
        <dbReference type="Proteomes" id="UP000005551"/>
    </source>
</evidence>
<feature type="domain" description="OmpA-like" evidence="2">
    <location>
        <begin position="514"/>
        <end position="639"/>
    </location>
</feature>
<protein>
    <submittedName>
        <fullName evidence="3">OmpA/MotB domain-containing protein</fullName>
    </submittedName>
</protein>
<dbReference type="InterPro" id="IPR011990">
    <property type="entry name" value="TPR-like_helical_dom_sf"/>
</dbReference>
<evidence type="ECO:0000259" key="2">
    <source>
        <dbReference type="PROSITE" id="PS51123"/>
    </source>
</evidence>
<dbReference type="PROSITE" id="PS51123">
    <property type="entry name" value="OMPA_2"/>
    <property type="match status" value="1"/>
</dbReference>
<sequence length="639" mass="72256">MKRLFLLLLGFCLLQQEISAQKIDLSFTQRKINQAERLLSNGFYQDAYDAFNDLLEVTMEDRVVLGFAKSAFWTKRFDTADKWFQYLHEKSALDMQDYKYYAELQVRAGLLEEAEQILKKGMDSGIFSPGDQELEQLLATIARTKKAKKQTTEEIARPLAAFEQEQGEVYGLTYADQSFYYVKEYKNQENKSVFELFRRRTFEDAPIKVSTLMDDKLYAGPVTFSKEYVFYSATPDAQKKGLKAALPGSTRLAVYPGIFYRARKADGTFGEELALAVNDVSKYAVLDPFWDEQKGVLYFASDMPGGYGGLDIYYQIYIGDNRWTRPINAGPEVNTFEDDRSPAMVGDYLFFSSRGHTGFGGYDLYKAERIGSNFRKAENLGFGINSNKDEVNFMVDPLRPGAILFSSNRTSSGSELKLFTAQLSPQRKEVLQVALSIDGVKSVRDGRDFTVQVFDFQDKVVLDTVLKQSNGKLQVPINDAATIAGLRVFSTTLHSAEFILQPGVVLAEQNPELRLRSIRFGAADVLYPLKNSEVEQLSPEAKEKLDWLAAELRIHAGLRVELGVHADARKSTRQATLFTNRQAALIQSYLESKNVDQRRISIQSKGNQELKNDCLPGLPCSEEEHQENNRVDIVIRSIS</sequence>
<keyword evidence="4" id="KW-1185">Reference proteome</keyword>
<dbReference type="SUPFAM" id="SSF48452">
    <property type="entry name" value="TPR-like"/>
    <property type="match status" value="1"/>
</dbReference>
<dbReference type="Pfam" id="PF00691">
    <property type="entry name" value="OmpA"/>
    <property type="match status" value="1"/>
</dbReference>
<dbReference type="Proteomes" id="UP000005551">
    <property type="component" value="Unassembled WGS sequence"/>
</dbReference>
<dbReference type="Gene3D" id="3.30.1330.60">
    <property type="entry name" value="OmpA-like domain"/>
    <property type="match status" value="1"/>
</dbReference>
<dbReference type="InterPro" id="IPR006665">
    <property type="entry name" value="OmpA-like"/>
</dbReference>
<dbReference type="SUPFAM" id="SSF103088">
    <property type="entry name" value="OmpA-like"/>
    <property type="match status" value="1"/>
</dbReference>
<dbReference type="STRING" id="1189621.A3SI_16707"/>
<proteinExistence type="predicted"/>
<organism evidence="3 4">
    <name type="scientific">Nitritalea halalkaliphila LW7</name>
    <dbReference type="NCBI Taxonomy" id="1189621"/>
    <lineage>
        <taxon>Bacteria</taxon>
        <taxon>Pseudomonadati</taxon>
        <taxon>Bacteroidota</taxon>
        <taxon>Cytophagia</taxon>
        <taxon>Cytophagales</taxon>
        <taxon>Cyclobacteriaceae</taxon>
        <taxon>Nitritalea</taxon>
    </lineage>
</organism>
<keyword evidence="1" id="KW-0472">Membrane</keyword>
<reference evidence="3 4" key="1">
    <citation type="submission" date="2012-05" db="EMBL/GenBank/DDBJ databases">
        <title>Genome sequence of Nitritalea halalkaliphila LW7.</title>
        <authorList>
            <person name="Jangir P.K."/>
            <person name="Singh A."/>
            <person name="Shivaji S."/>
            <person name="Sharma R."/>
        </authorList>
    </citation>
    <scope>NUCLEOTIDE SEQUENCE [LARGE SCALE GENOMIC DNA]</scope>
    <source>
        <strain evidence="3 4">LW7</strain>
    </source>
</reference>